<dbReference type="AlphaFoldDB" id="A0AAV8W9S7"/>
<proteinExistence type="predicted"/>
<dbReference type="Proteomes" id="UP001159042">
    <property type="component" value="Unassembled WGS sequence"/>
</dbReference>
<evidence type="ECO:0000313" key="3">
    <source>
        <dbReference type="Proteomes" id="UP001159042"/>
    </source>
</evidence>
<reference evidence="2 3" key="1">
    <citation type="journal article" date="2023" name="Insect Mol. Biol.">
        <title>Genome sequencing provides insights into the evolution of gene families encoding plant cell wall-degrading enzymes in longhorned beetles.</title>
        <authorList>
            <person name="Shin N.R."/>
            <person name="Okamura Y."/>
            <person name="Kirsch R."/>
            <person name="Pauchet Y."/>
        </authorList>
    </citation>
    <scope>NUCLEOTIDE SEQUENCE [LARGE SCALE GENOMIC DNA]</scope>
    <source>
        <strain evidence="2">EAD_L_NR</strain>
    </source>
</reference>
<feature type="region of interest" description="Disordered" evidence="1">
    <location>
        <begin position="92"/>
        <end position="131"/>
    </location>
</feature>
<organism evidence="2 3">
    <name type="scientific">Exocentrus adspersus</name>
    <dbReference type="NCBI Taxonomy" id="1586481"/>
    <lineage>
        <taxon>Eukaryota</taxon>
        <taxon>Metazoa</taxon>
        <taxon>Ecdysozoa</taxon>
        <taxon>Arthropoda</taxon>
        <taxon>Hexapoda</taxon>
        <taxon>Insecta</taxon>
        <taxon>Pterygota</taxon>
        <taxon>Neoptera</taxon>
        <taxon>Endopterygota</taxon>
        <taxon>Coleoptera</taxon>
        <taxon>Polyphaga</taxon>
        <taxon>Cucujiformia</taxon>
        <taxon>Chrysomeloidea</taxon>
        <taxon>Cerambycidae</taxon>
        <taxon>Lamiinae</taxon>
        <taxon>Acanthocinini</taxon>
        <taxon>Exocentrus</taxon>
    </lineage>
</organism>
<name>A0AAV8W9S7_9CUCU</name>
<accession>A0AAV8W9S7</accession>
<comment type="caution">
    <text evidence="2">The sequence shown here is derived from an EMBL/GenBank/DDBJ whole genome shotgun (WGS) entry which is preliminary data.</text>
</comment>
<dbReference type="EMBL" id="JANEYG010000005">
    <property type="protein sequence ID" value="KAJ8923082.1"/>
    <property type="molecule type" value="Genomic_DNA"/>
</dbReference>
<evidence type="ECO:0000313" key="2">
    <source>
        <dbReference type="EMBL" id="KAJ8923082.1"/>
    </source>
</evidence>
<sequence length="270" mass="30477">MVQYVPQMSPDIKRNRYLPPLIQTQPASDSKQFRSQHQNIPKGQAAMSVAVQNRSDFSGIEESVFLQCTGRVGNMVDRSRRNYNASVDASNMSMQEDFSAPRPVMHSRPGSIDLNQNRSTTQNRNQSSDGAAGTSFSFKVYGSTENEKIFIFTGTVERVIKWNKIFRNHFCYYEVIASVISIQEGTVSGQKIMLLRDKKGPILQVVYYVTTTHIDIEDFHVEQILRCLGRMSAPNILNAISIRTATKEEVESLQRLNLVCDQAVSHFLSA</sequence>
<protein>
    <submittedName>
        <fullName evidence="2">Uncharacterized protein</fullName>
    </submittedName>
</protein>
<keyword evidence="3" id="KW-1185">Reference proteome</keyword>
<feature type="compositionally biased region" description="Low complexity" evidence="1">
    <location>
        <begin position="115"/>
        <end position="128"/>
    </location>
</feature>
<gene>
    <name evidence="2" type="ORF">NQ315_001634</name>
</gene>
<evidence type="ECO:0000256" key="1">
    <source>
        <dbReference type="SAM" id="MobiDB-lite"/>
    </source>
</evidence>